<accession>A0A6P2QLV4</accession>
<dbReference type="EMBL" id="CABVPP010000073">
    <property type="protein sequence ID" value="VWC24193.1"/>
    <property type="molecule type" value="Genomic_DNA"/>
</dbReference>
<name>A0A6P2QLV4_9BURK</name>
<evidence type="ECO:0000313" key="3">
    <source>
        <dbReference type="Proteomes" id="UP000494162"/>
    </source>
</evidence>
<evidence type="ECO:0000256" key="1">
    <source>
        <dbReference type="SAM" id="MobiDB-lite"/>
    </source>
</evidence>
<evidence type="ECO:0000313" key="2">
    <source>
        <dbReference type="EMBL" id="VWC24193.1"/>
    </source>
</evidence>
<feature type="region of interest" description="Disordered" evidence="1">
    <location>
        <begin position="1"/>
        <end position="33"/>
    </location>
</feature>
<gene>
    <name evidence="2" type="ORF">BPS26883_06035</name>
</gene>
<reference evidence="2 3" key="1">
    <citation type="submission" date="2019-09" db="EMBL/GenBank/DDBJ databases">
        <authorList>
            <person name="Depoorter E."/>
        </authorList>
    </citation>
    <scope>NUCLEOTIDE SEQUENCE [LARGE SCALE GENOMIC DNA]</scope>
    <source>
        <strain evidence="2">LMG 26883</strain>
    </source>
</reference>
<dbReference type="AlphaFoldDB" id="A0A6P2QLV4"/>
<sequence length="33" mass="3090">MPTPRIRAGGDEAGTAADAVSGEGGGDDCSGVL</sequence>
<proteinExistence type="predicted"/>
<dbReference type="Proteomes" id="UP000494162">
    <property type="component" value="Unassembled WGS sequence"/>
</dbReference>
<protein>
    <submittedName>
        <fullName evidence="2">Uncharacterized protein</fullName>
    </submittedName>
</protein>
<feature type="compositionally biased region" description="Gly residues" evidence="1">
    <location>
        <begin position="22"/>
        <end position="33"/>
    </location>
</feature>
<organism evidence="2 3">
    <name type="scientific">Burkholderia pseudomultivorans</name>
    <dbReference type="NCBI Taxonomy" id="1207504"/>
    <lineage>
        <taxon>Bacteria</taxon>
        <taxon>Pseudomonadati</taxon>
        <taxon>Pseudomonadota</taxon>
        <taxon>Betaproteobacteria</taxon>
        <taxon>Burkholderiales</taxon>
        <taxon>Burkholderiaceae</taxon>
        <taxon>Burkholderia</taxon>
        <taxon>Burkholderia cepacia complex</taxon>
    </lineage>
</organism>